<dbReference type="PANTHER" id="PTHR16301">
    <property type="entry name" value="IMPACT-RELATED"/>
    <property type="match status" value="1"/>
</dbReference>
<dbReference type="SUPFAM" id="SSF54211">
    <property type="entry name" value="Ribosomal protein S5 domain 2-like"/>
    <property type="match status" value="1"/>
</dbReference>
<dbReference type="SMART" id="SM00591">
    <property type="entry name" value="RWD"/>
    <property type="match status" value="1"/>
</dbReference>
<keyword evidence="7" id="KW-0175">Coiled coil</keyword>
<proteinExistence type="inferred from homology"/>
<evidence type="ECO:0000313" key="9">
    <source>
        <dbReference type="EMBL" id="EGV62197.1"/>
    </source>
</evidence>
<dbReference type="InterPro" id="IPR036956">
    <property type="entry name" value="Impact_N_sf"/>
</dbReference>
<name>G3BBN8_CANTC</name>
<keyword evidence="4" id="KW-0678">Repressor</keyword>
<evidence type="ECO:0000256" key="6">
    <source>
        <dbReference type="ARBA" id="ARBA00023016"/>
    </source>
</evidence>
<evidence type="ECO:0000313" key="10">
    <source>
        <dbReference type="Proteomes" id="UP000000707"/>
    </source>
</evidence>
<evidence type="ECO:0000259" key="8">
    <source>
        <dbReference type="PROSITE" id="PS50908"/>
    </source>
</evidence>
<reference evidence="9 10" key="1">
    <citation type="journal article" date="2011" name="Proc. Natl. Acad. Sci. U.S.A.">
        <title>Comparative genomics of xylose-fermenting fungi for enhanced biofuel production.</title>
        <authorList>
            <person name="Wohlbach D.J."/>
            <person name="Kuo A."/>
            <person name="Sato T.K."/>
            <person name="Potts K.M."/>
            <person name="Salamov A.A."/>
            <person name="LaButti K.M."/>
            <person name="Sun H."/>
            <person name="Clum A."/>
            <person name="Pangilinan J.L."/>
            <person name="Lindquist E.A."/>
            <person name="Lucas S."/>
            <person name="Lapidus A."/>
            <person name="Jin M."/>
            <person name="Gunawan C."/>
            <person name="Balan V."/>
            <person name="Dale B.E."/>
            <person name="Jeffries T.W."/>
            <person name="Zinkel R."/>
            <person name="Barry K.W."/>
            <person name="Grigoriev I.V."/>
            <person name="Gasch A.P."/>
        </authorList>
    </citation>
    <scope>NUCLEOTIDE SEQUENCE [LARGE SCALE GENOMIC DNA]</scope>
    <source>
        <strain evidence="10">ATCC 10573 / BCRC 21748 / CBS 615 / JCM 9827 / NBRC 10315 / NRRL Y-1498 / VKM Y-70</strain>
    </source>
</reference>
<evidence type="ECO:0000256" key="4">
    <source>
        <dbReference type="ARBA" id="ARBA00022491"/>
    </source>
</evidence>
<dbReference type="GO" id="GO:0006446">
    <property type="term" value="P:regulation of translational initiation"/>
    <property type="evidence" value="ECO:0007669"/>
    <property type="project" value="TreeGrafter"/>
</dbReference>
<keyword evidence="3" id="KW-0963">Cytoplasm</keyword>
<feature type="domain" description="RWD" evidence="8">
    <location>
        <begin position="8"/>
        <end position="106"/>
    </location>
</feature>
<dbReference type="KEGG" id="cten:18250842"/>
<keyword evidence="5" id="KW-0810">Translation regulation</keyword>
<dbReference type="Pfam" id="PF05773">
    <property type="entry name" value="RWD"/>
    <property type="match status" value="1"/>
</dbReference>
<evidence type="ECO:0000256" key="5">
    <source>
        <dbReference type="ARBA" id="ARBA00022845"/>
    </source>
</evidence>
<accession>G3BBN8</accession>
<comment type="subcellular location">
    <subcellularLocation>
        <location evidence="1">Cytoplasm</location>
    </subcellularLocation>
</comment>
<dbReference type="InterPro" id="IPR001498">
    <property type="entry name" value="Impact_N"/>
</dbReference>
<dbReference type="EMBL" id="GL996527">
    <property type="protein sequence ID" value="EGV62197.1"/>
    <property type="molecule type" value="Genomic_DNA"/>
</dbReference>
<dbReference type="InterPro" id="IPR023582">
    <property type="entry name" value="Impact"/>
</dbReference>
<dbReference type="eggNOG" id="KOG3299">
    <property type="taxonomic scope" value="Eukaryota"/>
</dbReference>
<organism evidence="10">
    <name type="scientific">Candida tenuis (strain ATCC 10573 / BCRC 21748 / CBS 615 / JCM 9827 / NBRC 10315 / NRRL Y-1498 / VKM Y-70)</name>
    <name type="common">Yeast</name>
    <name type="synonym">Yamadazyma tenuis</name>
    <dbReference type="NCBI Taxonomy" id="590646"/>
    <lineage>
        <taxon>Eukaryota</taxon>
        <taxon>Fungi</taxon>
        <taxon>Dikarya</taxon>
        <taxon>Ascomycota</taxon>
        <taxon>Saccharomycotina</taxon>
        <taxon>Pichiomycetes</taxon>
        <taxon>Debaryomycetaceae</taxon>
        <taxon>Yamadazyma</taxon>
    </lineage>
</organism>
<dbReference type="InterPro" id="IPR020568">
    <property type="entry name" value="Ribosomal_Su5_D2-typ_SF"/>
</dbReference>
<dbReference type="Gene3D" id="3.30.230.30">
    <property type="entry name" value="Impact, N-terminal domain"/>
    <property type="match status" value="1"/>
</dbReference>
<feature type="coiled-coil region" evidence="7">
    <location>
        <begin position="96"/>
        <end position="123"/>
    </location>
</feature>
<evidence type="ECO:0000256" key="3">
    <source>
        <dbReference type="ARBA" id="ARBA00022490"/>
    </source>
</evidence>
<dbReference type="InterPro" id="IPR016135">
    <property type="entry name" value="UBQ-conjugating_enzyme/RWD"/>
</dbReference>
<protein>
    <submittedName>
        <fullName evidence="9">UPF0029-domain-containing protein</fullName>
    </submittedName>
</protein>
<keyword evidence="6" id="KW-0346">Stress response</keyword>
<evidence type="ECO:0000256" key="2">
    <source>
        <dbReference type="ARBA" id="ARBA00007665"/>
    </source>
</evidence>
<sequence>MTVEELQDEICATDAIFPDCTTEVAPQIYTFMVPSHSDLEIQVSFPESYPDEIPSLVQVIVHDQVKYSDEAYLERAVKSKLEALFSPGCVVVIELLSELEVFLESYNDRITELEDQAKMLNIKEESEEPEVAEIEHHYEPQADPLEGWVQSDAVVDRGSTFIGFAKEVHSLEEAETAIDLLVTEKKISKASHNMTAWRIKGEGGVQYQDCDDDGESAAGSRILHLLTMMDLWNVVVVVSRWFGGTHIGPDRFKHINSAARDAIVKGGFGATNTGKEQKKSKKKK</sequence>
<keyword evidence="10" id="KW-1185">Reference proteome</keyword>
<dbReference type="Pfam" id="PF01205">
    <property type="entry name" value="Impact_N"/>
    <property type="match status" value="1"/>
</dbReference>
<dbReference type="GO" id="GO:0005737">
    <property type="term" value="C:cytoplasm"/>
    <property type="evidence" value="ECO:0007669"/>
    <property type="project" value="UniProtKB-SubCell"/>
</dbReference>
<dbReference type="InterPro" id="IPR006575">
    <property type="entry name" value="RWD_dom"/>
</dbReference>
<dbReference type="GO" id="GO:0140469">
    <property type="term" value="P:GCN2-mediated signaling"/>
    <property type="evidence" value="ECO:0007669"/>
    <property type="project" value="TreeGrafter"/>
</dbReference>
<dbReference type="CDD" id="cd23822">
    <property type="entry name" value="RWD_ScYIH1-like"/>
    <property type="match status" value="1"/>
</dbReference>
<dbReference type="OrthoDB" id="69641at2759"/>
<dbReference type="SUPFAM" id="SSF54495">
    <property type="entry name" value="UBC-like"/>
    <property type="match status" value="1"/>
</dbReference>
<dbReference type="GeneID" id="18250842"/>
<dbReference type="Proteomes" id="UP000000707">
    <property type="component" value="Unassembled WGS sequence"/>
</dbReference>
<dbReference type="STRING" id="590646.G3BBN8"/>
<gene>
    <name evidence="9" type="ORF">CANTEDRAFT_99251</name>
</gene>
<dbReference type="Gene3D" id="3.10.110.10">
    <property type="entry name" value="Ubiquitin Conjugating Enzyme"/>
    <property type="match status" value="1"/>
</dbReference>
<dbReference type="PROSITE" id="PS50908">
    <property type="entry name" value="RWD"/>
    <property type="match status" value="1"/>
</dbReference>
<dbReference type="HOGENOM" id="CLU_045276_1_0_1"/>
<dbReference type="RefSeq" id="XP_006688367.1">
    <property type="nucleotide sequence ID" value="XM_006688304.1"/>
</dbReference>
<dbReference type="PROSITE" id="PS00910">
    <property type="entry name" value="UPF0029"/>
    <property type="match status" value="1"/>
</dbReference>
<dbReference type="AlphaFoldDB" id="G3BBN8"/>
<evidence type="ECO:0000256" key="7">
    <source>
        <dbReference type="SAM" id="Coils"/>
    </source>
</evidence>
<comment type="similarity">
    <text evidence="2">Belongs to the IMPACT family.</text>
</comment>
<dbReference type="InterPro" id="IPR020569">
    <property type="entry name" value="UPF0029_Impact_CS"/>
</dbReference>
<evidence type="ECO:0000256" key="1">
    <source>
        <dbReference type="ARBA" id="ARBA00004496"/>
    </source>
</evidence>
<dbReference type="PANTHER" id="PTHR16301:SF25">
    <property type="entry name" value="PROTEIN IMPACT"/>
    <property type="match status" value="1"/>
</dbReference>